<gene>
    <name evidence="1" type="ORF">BFL40_06090</name>
    <name evidence="2" type="ORF">SAMN04515675_1893</name>
</gene>
<reference evidence="1 3" key="1">
    <citation type="submission" date="2016-08" db="EMBL/GenBank/DDBJ databases">
        <title>Draft genome sequence of Pseudomonas costantinii LMG 22119, type strain isolated from cultivated mushroom (Agaricus bisporus) sporophores.</title>
        <authorList>
            <person name="Tambong J.T."/>
        </authorList>
    </citation>
    <scope>NUCLEOTIDE SEQUENCE [LARGE SCALE GENOMIC DNA]</scope>
    <source>
        <strain evidence="1 3">LMG 22119</strain>
    </source>
</reference>
<name>A0A1S2V6C5_9PSED</name>
<evidence type="ECO:0000313" key="3">
    <source>
        <dbReference type="Proteomes" id="UP000181661"/>
    </source>
</evidence>
<evidence type="ECO:0000313" key="2">
    <source>
        <dbReference type="EMBL" id="SED65080.1"/>
    </source>
</evidence>
<comment type="caution">
    <text evidence="1">The sequence shown here is derived from an EMBL/GenBank/DDBJ whole genome shotgun (WGS) entry which is preliminary data.</text>
</comment>
<dbReference type="Proteomes" id="UP000182179">
    <property type="component" value="Unassembled WGS sequence"/>
</dbReference>
<protein>
    <submittedName>
        <fullName evidence="1">Uncharacterized protein</fullName>
    </submittedName>
</protein>
<evidence type="ECO:0000313" key="4">
    <source>
        <dbReference type="Proteomes" id="UP000182179"/>
    </source>
</evidence>
<dbReference type="EMBL" id="MDDR01000007">
    <property type="protein sequence ID" value="OIN54271.1"/>
    <property type="molecule type" value="Genomic_DNA"/>
</dbReference>
<reference evidence="2 4" key="2">
    <citation type="submission" date="2016-10" db="EMBL/GenBank/DDBJ databases">
        <authorList>
            <person name="Varghese N."/>
            <person name="Submissions S."/>
        </authorList>
    </citation>
    <scope>NUCLEOTIDE SEQUENCE [LARGE SCALE GENOMIC DNA]</scope>
    <source>
        <strain evidence="2 4">BS2773</strain>
    </source>
</reference>
<accession>A0A1S2V6C5</accession>
<evidence type="ECO:0000313" key="1">
    <source>
        <dbReference type="EMBL" id="OIN54271.1"/>
    </source>
</evidence>
<dbReference type="EMBL" id="FNTS01000002">
    <property type="protein sequence ID" value="SED65080.1"/>
    <property type="molecule type" value="Genomic_DNA"/>
</dbReference>
<dbReference type="OrthoDB" id="7017812at2"/>
<keyword evidence="4" id="KW-1185">Reference proteome</keyword>
<dbReference type="AlphaFoldDB" id="A0A1S2V6C5"/>
<proteinExistence type="predicted"/>
<organism evidence="1 3">
    <name type="scientific">Pseudomonas costantinii</name>
    <dbReference type="NCBI Taxonomy" id="168469"/>
    <lineage>
        <taxon>Bacteria</taxon>
        <taxon>Pseudomonadati</taxon>
        <taxon>Pseudomonadota</taxon>
        <taxon>Gammaproteobacteria</taxon>
        <taxon>Pseudomonadales</taxon>
        <taxon>Pseudomonadaceae</taxon>
        <taxon>Pseudomonas</taxon>
    </lineage>
</organism>
<sequence>MTYASDFTQNGVTFSWLELLRDEAALMRHPGARHRKLIDGAYELHRAQLIGPDDLADLLERADGALEYAVEALLDEPSED</sequence>
<dbReference type="Proteomes" id="UP000181661">
    <property type="component" value="Unassembled WGS sequence"/>
</dbReference>